<dbReference type="RefSeq" id="WP_098178200.1">
    <property type="nucleotide sequence ID" value="NZ_CP030926.1"/>
</dbReference>
<organism evidence="2 3">
    <name type="scientific">Peribacillus butanolivorans</name>
    <dbReference type="NCBI Taxonomy" id="421767"/>
    <lineage>
        <taxon>Bacteria</taxon>
        <taxon>Bacillati</taxon>
        <taxon>Bacillota</taxon>
        <taxon>Bacilli</taxon>
        <taxon>Bacillales</taxon>
        <taxon>Bacillaceae</taxon>
        <taxon>Peribacillus</taxon>
    </lineage>
</organism>
<keyword evidence="4" id="KW-1185">Reference proteome</keyword>
<accession>A0AAX0RV62</accession>
<dbReference type="GeneID" id="95401724"/>
<dbReference type="KEGG" id="pbut:DTO10_26480"/>
<proteinExistence type="predicted"/>
<reference evidence="2 3" key="1">
    <citation type="submission" date="2017-09" db="EMBL/GenBank/DDBJ databases">
        <title>Large-scale bioinformatics analysis of Bacillus genomes uncovers conserved roles of natural products in bacterial physiology.</title>
        <authorList>
            <consortium name="Agbiome Team Llc"/>
            <person name="Bleich R.M."/>
            <person name="Kirk G.J."/>
            <person name="Santa Maria K.C."/>
            <person name="Allen S.E."/>
            <person name="Farag S."/>
            <person name="Shank E.A."/>
            <person name="Bowers A."/>
        </authorList>
    </citation>
    <scope>NUCLEOTIDE SEQUENCE [LARGE SCALE GENOMIC DNA]</scope>
    <source>
        <strain evidence="2 3">AFS003229</strain>
    </source>
</reference>
<evidence type="ECO:0000313" key="2">
    <source>
        <dbReference type="EMBL" id="PEJ23561.1"/>
    </source>
</evidence>
<dbReference type="AlphaFoldDB" id="A0AAX0RV62"/>
<name>A0AAX0RV62_9BACI</name>
<evidence type="ECO:0000313" key="4">
    <source>
        <dbReference type="Proteomes" id="UP000260457"/>
    </source>
</evidence>
<protein>
    <submittedName>
        <fullName evidence="2">Uncharacterized protein</fullName>
    </submittedName>
</protein>
<gene>
    <name evidence="2" type="ORF">CN689_27900</name>
    <name evidence="1" type="ORF">DTO10_26480</name>
</gene>
<reference evidence="1 4" key="2">
    <citation type="submission" date="2018-07" db="EMBL/GenBank/DDBJ databases">
        <title>The molecular basis for the intramolecular migration of carboxyl group in the catabolism of para-hydroxybenzoate via gentisate.</title>
        <authorList>
            <person name="Zhao H."/>
            <person name="Xu Y."/>
            <person name="Lin S."/>
            <person name="Spain J.C."/>
            <person name="Zhou N.-Y."/>
        </authorList>
    </citation>
    <scope>NUCLEOTIDE SEQUENCE [LARGE SCALE GENOMIC DNA]</scope>
    <source>
        <strain evidence="1 4">PHB-7a</strain>
    </source>
</reference>
<sequence>MFNDEYTSGVTVATLKLGNHYSVGDYGLKMRYCDVGGTKGTVWTSVDASCEVYDSKAEKVGYDMNAVGTYKINGKLNNGYIVLTSYLQLTSL</sequence>
<evidence type="ECO:0000313" key="3">
    <source>
        <dbReference type="Proteomes" id="UP000220106"/>
    </source>
</evidence>
<dbReference type="Proteomes" id="UP000260457">
    <property type="component" value="Chromosome"/>
</dbReference>
<dbReference type="Proteomes" id="UP000220106">
    <property type="component" value="Unassembled WGS sequence"/>
</dbReference>
<dbReference type="EMBL" id="CP030926">
    <property type="protein sequence ID" value="AXN41559.1"/>
    <property type="molecule type" value="Genomic_DNA"/>
</dbReference>
<dbReference type="EMBL" id="NUEQ01000145">
    <property type="protein sequence ID" value="PEJ23561.1"/>
    <property type="molecule type" value="Genomic_DNA"/>
</dbReference>
<evidence type="ECO:0000313" key="1">
    <source>
        <dbReference type="EMBL" id="AXN41559.1"/>
    </source>
</evidence>